<dbReference type="EMBL" id="PJQM01005655">
    <property type="protein sequence ID" value="RCH81128.1"/>
    <property type="molecule type" value="Genomic_DNA"/>
</dbReference>
<sequence length="53" mass="6258">MSFDLKPCDRVAMRGHRNVYKKAKVEEPKVQKHNASGYKVFYLKKYSSEVPIR</sequence>
<feature type="non-terminal residue" evidence="1">
    <location>
        <position position="53"/>
    </location>
</feature>
<evidence type="ECO:0000313" key="1">
    <source>
        <dbReference type="EMBL" id="RCH81128.1"/>
    </source>
</evidence>
<keyword evidence="2" id="KW-1185">Reference proteome</keyword>
<reference evidence="1 2" key="1">
    <citation type="journal article" date="2018" name="G3 (Bethesda)">
        <title>Phylogenetic and Phylogenomic Definition of Rhizopus Species.</title>
        <authorList>
            <person name="Gryganskyi A.P."/>
            <person name="Golan J."/>
            <person name="Dolatabadi S."/>
            <person name="Mondo S."/>
            <person name="Robb S."/>
            <person name="Idnurm A."/>
            <person name="Muszewska A."/>
            <person name="Steczkiewicz K."/>
            <person name="Masonjones S."/>
            <person name="Liao H.L."/>
            <person name="Gajdeczka M.T."/>
            <person name="Anike F."/>
            <person name="Vuek A."/>
            <person name="Anishchenko I.M."/>
            <person name="Voigt K."/>
            <person name="de Hoog G.S."/>
            <person name="Smith M.E."/>
            <person name="Heitman J."/>
            <person name="Vilgalys R."/>
            <person name="Stajich J.E."/>
        </authorList>
    </citation>
    <scope>NUCLEOTIDE SEQUENCE [LARGE SCALE GENOMIC DNA]</scope>
    <source>
        <strain evidence="1 2">LSU 92-RS-03</strain>
    </source>
</reference>
<name>A0A367ITX5_RHIST</name>
<gene>
    <name evidence="1" type="ORF">CU098_007542</name>
</gene>
<dbReference type="AlphaFoldDB" id="A0A367ITX5"/>
<organism evidence="1 2">
    <name type="scientific">Rhizopus stolonifer</name>
    <name type="common">Rhizopus nigricans</name>
    <dbReference type="NCBI Taxonomy" id="4846"/>
    <lineage>
        <taxon>Eukaryota</taxon>
        <taxon>Fungi</taxon>
        <taxon>Fungi incertae sedis</taxon>
        <taxon>Mucoromycota</taxon>
        <taxon>Mucoromycotina</taxon>
        <taxon>Mucoromycetes</taxon>
        <taxon>Mucorales</taxon>
        <taxon>Mucorineae</taxon>
        <taxon>Rhizopodaceae</taxon>
        <taxon>Rhizopus</taxon>
    </lineage>
</organism>
<proteinExistence type="predicted"/>
<accession>A0A367ITX5</accession>
<dbReference type="Proteomes" id="UP000253551">
    <property type="component" value="Unassembled WGS sequence"/>
</dbReference>
<comment type="caution">
    <text evidence="1">The sequence shown here is derived from an EMBL/GenBank/DDBJ whole genome shotgun (WGS) entry which is preliminary data.</text>
</comment>
<protein>
    <submittedName>
        <fullName evidence="1">Uncharacterized protein</fullName>
    </submittedName>
</protein>
<evidence type="ECO:0000313" key="2">
    <source>
        <dbReference type="Proteomes" id="UP000253551"/>
    </source>
</evidence>